<proteinExistence type="predicted"/>
<dbReference type="RefSeq" id="WP_118989586.1">
    <property type="nucleotide sequence ID" value="NZ_CP023434.1"/>
</dbReference>
<accession>A0A347WHV5</accession>
<sequence length="468" mass="54330">MKRSQIVSLLLCLVVILSLVLTYFLILDMDTFNEWVAPDAGEESDLVTTDMTQYSSGQFYTQTQMTFDDVVAPSKLYYQEDGQTYWLMQPSTLEGIDILFKAKPIRMDELEPVEDLEFLLDLYQEDFVQIIFPSERILNLLSSRLSFDASSKMDELAIDRMILPTNNNQQNKIYLINSREDTYIEAKLAEDLSVKDITELVERSRESFVDVDGFWAKDALVYLPDDELVLKSHLYTLETIPDTIFVNDIFPDSDFTVSEVEANSEGMVYRTYQYTLEFDHDNERMNFLINRIGPGESKSEASKIRDSYIPISSNEYWSGNIRLDMIANNTVAYRRYLGGLPIIGAPEVIDYGVSRTYLRNDSSGEVYRYQVPLVILQAHIPDMSETYQLPSGVQMAAFLESQGYSTTMFEDIFLAYEWQEDMEDFKKANLVPTWYVQFKDNYYSWKQLENGTFERVWQRAQELTEEGT</sequence>
<reference evidence="2 3" key="1">
    <citation type="submission" date="2017-09" db="EMBL/GenBank/DDBJ databases">
        <title>Complete genome sequence of Oxytococcus suis strain ZY16052.</title>
        <authorList>
            <person name="Li F."/>
        </authorList>
    </citation>
    <scope>NUCLEOTIDE SEQUENCE [LARGE SCALE GENOMIC DNA]</scope>
    <source>
        <strain evidence="2 3">ZY16052</strain>
    </source>
</reference>
<keyword evidence="3" id="KW-1185">Reference proteome</keyword>
<dbReference type="OrthoDB" id="2382185at2"/>
<name>A0A347WHV5_9LACT</name>
<dbReference type="CDD" id="cd15787">
    <property type="entry name" value="YycH_N"/>
    <property type="match status" value="1"/>
</dbReference>
<protein>
    <recommendedName>
        <fullName evidence="1">Regulatory protein YycH domain-containing protein</fullName>
    </recommendedName>
</protein>
<evidence type="ECO:0000313" key="3">
    <source>
        <dbReference type="Proteomes" id="UP000263232"/>
    </source>
</evidence>
<dbReference type="Gene3D" id="3.30.310.160">
    <property type="entry name" value="YycH protein, domain 2"/>
    <property type="match status" value="1"/>
</dbReference>
<dbReference type="Pfam" id="PF07435">
    <property type="entry name" value="YycH"/>
    <property type="match status" value="1"/>
</dbReference>
<dbReference type="KEGG" id="abae:CL176_00695"/>
<dbReference type="InterPro" id="IPR042274">
    <property type="entry name" value="YycH/YycI_2"/>
</dbReference>
<dbReference type="InterPro" id="IPR009996">
    <property type="entry name" value="YycH"/>
</dbReference>
<evidence type="ECO:0000313" key="2">
    <source>
        <dbReference type="EMBL" id="AXY24662.1"/>
    </source>
</evidence>
<dbReference type="AlphaFoldDB" id="A0A347WHV5"/>
<dbReference type="EMBL" id="CP023434">
    <property type="protein sequence ID" value="AXY24662.1"/>
    <property type="molecule type" value="Genomic_DNA"/>
</dbReference>
<gene>
    <name evidence="2" type="ORF">CL176_00695</name>
</gene>
<evidence type="ECO:0000259" key="1">
    <source>
        <dbReference type="Pfam" id="PF07435"/>
    </source>
</evidence>
<dbReference type="Proteomes" id="UP000263232">
    <property type="component" value="Chromosome"/>
</dbReference>
<feature type="domain" description="Regulatory protein YycH" evidence="1">
    <location>
        <begin position="6"/>
        <end position="442"/>
    </location>
</feature>
<organism evidence="2 3">
    <name type="scientific">Suicoccus acidiformans</name>
    <dbReference type="NCBI Taxonomy" id="2036206"/>
    <lineage>
        <taxon>Bacteria</taxon>
        <taxon>Bacillati</taxon>
        <taxon>Bacillota</taxon>
        <taxon>Bacilli</taxon>
        <taxon>Lactobacillales</taxon>
        <taxon>Aerococcaceae</taxon>
        <taxon>Suicoccus</taxon>
    </lineage>
</organism>